<dbReference type="CDD" id="cd00586">
    <property type="entry name" value="4HBT"/>
    <property type="match status" value="1"/>
</dbReference>
<sequence>MPESDYYWDVIVRSNDCSNQKKIKFPVLLDYLQEAAWHNATQLGFSTLDLMKNDITWVMNRMQVHVHQLPLHNSALKIETWPASMNKYYTKRDFKVYVDEELIVESASNWLVMDMATRRLIAIPDYIKDAGFVVDRGNLSEIDGKVTYDETMTERESDIQVSWFDLDINDHVNNTKIYQWVLEGLGSDFLNANEIRYIDILFKHEIKKDDVLKSMCYWHEETGRWKHALMNAKTKQLHALAESEFIEM</sequence>
<dbReference type="InterPro" id="IPR002864">
    <property type="entry name" value="Acyl-ACP_thioesterase_NHD"/>
</dbReference>
<dbReference type="PANTHER" id="PTHR31727">
    <property type="entry name" value="OLEOYL-ACYL CARRIER PROTEIN THIOESTERASE 1, CHLOROPLASTIC"/>
    <property type="match status" value="1"/>
</dbReference>
<accession>A0ABT3CSX8</accession>
<keyword evidence="5" id="KW-0809">Transit peptide</keyword>
<evidence type="ECO:0000256" key="4">
    <source>
        <dbReference type="ARBA" id="ARBA00022832"/>
    </source>
</evidence>
<dbReference type="InterPro" id="IPR029069">
    <property type="entry name" value="HotDog_dom_sf"/>
</dbReference>
<keyword evidence="7" id="KW-0275">Fatty acid biosynthesis</keyword>
<dbReference type="Proteomes" id="UP001300692">
    <property type="component" value="Unassembled WGS sequence"/>
</dbReference>
<evidence type="ECO:0000259" key="8">
    <source>
        <dbReference type="Pfam" id="PF01643"/>
    </source>
</evidence>
<dbReference type="RefSeq" id="WP_264137137.1">
    <property type="nucleotide sequence ID" value="NZ_JAOYOD010000001.1"/>
</dbReference>
<dbReference type="Gene3D" id="3.10.129.10">
    <property type="entry name" value="Hotdog Thioesterase"/>
    <property type="match status" value="1"/>
</dbReference>
<evidence type="ECO:0000313" key="11">
    <source>
        <dbReference type="Proteomes" id="UP001300692"/>
    </source>
</evidence>
<keyword evidence="11" id="KW-1185">Reference proteome</keyword>
<dbReference type="SUPFAM" id="SSF54637">
    <property type="entry name" value="Thioesterase/thiol ester dehydrase-isomerase"/>
    <property type="match status" value="2"/>
</dbReference>
<dbReference type="InterPro" id="IPR049427">
    <property type="entry name" value="Acyl-ACP_TE_C"/>
</dbReference>
<evidence type="ECO:0000256" key="1">
    <source>
        <dbReference type="ARBA" id="ARBA00006500"/>
    </source>
</evidence>
<feature type="domain" description="Acyl-ACP thioesterase-like C-terminal" evidence="9">
    <location>
        <begin position="152"/>
        <end position="245"/>
    </location>
</feature>
<evidence type="ECO:0000313" key="10">
    <source>
        <dbReference type="EMBL" id="MCV9386353.1"/>
    </source>
</evidence>
<evidence type="ECO:0000259" key="9">
    <source>
        <dbReference type="Pfam" id="PF20791"/>
    </source>
</evidence>
<keyword evidence="4" id="KW-0276">Fatty acid metabolism</keyword>
<comment type="similarity">
    <text evidence="1">Belongs to the acyl-ACP thioesterase family.</text>
</comment>
<comment type="caution">
    <text evidence="10">The sequence shown here is derived from an EMBL/GenBank/DDBJ whole genome shotgun (WGS) entry which is preliminary data.</text>
</comment>
<evidence type="ECO:0000256" key="5">
    <source>
        <dbReference type="ARBA" id="ARBA00022946"/>
    </source>
</evidence>
<evidence type="ECO:0000256" key="6">
    <source>
        <dbReference type="ARBA" id="ARBA00023098"/>
    </source>
</evidence>
<dbReference type="Pfam" id="PF01643">
    <property type="entry name" value="Acyl-ACP_TE"/>
    <property type="match status" value="1"/>
</dbReference>
<evidence type="ECO:0000256" key="7">
    <source>
        <dbReference type="ARBA" id="ARBA00023160"/>
    </source>
</evidence>
<reference evidence="10 11" key="1">
    <citation type="submission" date="2022-10" db="EMBL/GenBank/DDBJ databases">
        <title>Comparative genomics and taxonomic characterization of three novel marine species of genus Reichenbachiella exhibiting antioxidant and polysaccharide degradation activities.</title>
        <authorList>
            <person name="Muhammad N."/>
            <person name="Lee Y.-J."/>
            <person name="Ko J."/>
            <person name="Kim S.-G."/>
        </authorList>
    </citation>
    <scope>NUCLEOTIDE SEQUENCE [LARGE SCALE GENOMIC DNA]</scope>
    <source>
        <strain evidence="10 11">ABR2-5</strain>
    </source>
</reference>
<gene>
    <name evidence="10" type="ORF">N7U62_06735</name>
</gene>
<proteinExistence type="inferred from homology"/>
<protein>
    <submittedName>
        <fullName evidence="10">Thioesterase</fullName>
    </submittedName>
</protein>
<name>A0ABT3CSX8_9BACT</name>
<feature type="domain" description="Acyl-ACP thioesterase N-terminal hotdog" evidence="8">
    <location>
        <begin position="11"/>
        <end position="127"/>
    </location>
</feature>
<keyword evidence="2" id="KW-0444">Lipid biosynthesis</keyword>
<dbReference type="EMBL" id="JAOYOD010000001">
    <property type="protein sequence ID" value="MCV9386353.1"/>
    <property type="molecule type" value="Genomic_DNA"/>
</dbReference>
<evidence type="ECO:0000256" key="2">
    <source>
        <dbReference type="ARBA" id="ARBA00022516"/>
    </source>
</evidence>
<evidence type="ECO:0000256" key="3">
    <source>
        <dbReference type="ARBA" id="ARBA00022801"/>
    </source>
</evidence>
<dbReference type="InterPro" id="IPR045023">
    <property type="entry name" value="FATA/B"/>
</dbReference>
<keyword evidence="3" id="KW-0378">Hydrolase</keyword>
<dbReference type="Pfam" id="PF20791">
    <property type="entry name" value="Acyl-ACP_TE_C"/>
    <property type="match status" value="1"/>
</dbReference>
<keyword evidence="6" id="KW-0443">Lipid metabolism</keyword>
<organism evidence="10 11">
    <name type="scientific">Reichenbachiella ulvae</name>
    <dbReference type="NCBI Taxonomy" id="2980104"/>
    <lineage>
        <taxon>Bacteria</taxon>
        <taxon>Pseudomonadati</taxon>
        <taxon>Bacteroidota</taxon>
        <taxon>Cytophagia</taxon>
        <taxon>Cytophagales</taxon>
        <taxon>Reichenbachiellaceae</taxon>
        <taxon>Reichenbachiella</taxon>
    </lineage>
</organism>
<dbReference type="PANTHER" id="PTHR31727:SF6">
    <property type="entry name" value="OLEOYL-ACYL CARRIER PROTEIN THIOESTERASE 1, CHLOROPLASTIC"/>
    <property type="match status" value="1"/>
</dbReference>